<proteinExistence type="predicted"/>
<evidence type="ECO:0000313" key="2">
    <source>
        <dbReference type="Proteomes" id="UP000400924"/>
    </source>
</evidence>
<dbReference type="AlphaFoldDB" id="A0A5N8XTG3"/>
<gene>
    <name evidence="1" type="ORF">FNH08_35895</name>
</gene>
<dbReference type="RefSeq" id="WP_152775710.1">
    <property type="nucleotide sequence ID" value="NZ_VJZC01000401.1"/>
</dbReference>
<organism evidence="1 2">
    <name type="scientific">Streptomyces spongiae</name>
    <dbReference type="NCBI Taxonomy" id="565072"/>
    <lineage>
        <taxon>Bacteria</taxon>
        <taxon>Bacillati</taxon>
        <taxon>Actinomycetota</taxon>
        <taxon>Actinomycetes</taxon>
        <taxon>Kitasatosporales</taxon>
        <taxon>Streptomycetaceae</taxon>
        <taxon>Streptomyces</taxon>
    </lineage>
</organism>
<name>A0A5N8XTG3_9ACTN</name>
<dbReference type="OrthoDB" id="3872469at2"/>
<dbReference type="EMBL" id="VJZC01000401">
    <property type="protein sequence ID" value="MPY62338.1"/>
    <property type="molecule type" value="Genomic_DNA"/>
</dbReference>
<keyword evidence="2" id="KW-1185">Reference proteome</keyword>
<dbReference type="Proteomes" id="UP000400924">
    <property type="component" value="Unassembled WGS sequence"/>
</dbReference>
<sequence length="82" mass="9010">MPEITTTAPSTAQQPTVDQLAERIAAIRETLRERMGCPLTDEELDQGPDVLANLYALAAEKVRARGQLPPPEWVRGQSARGR</sequence>
<evidence type="ECO:0000313" key="1">
    <source>
        <dbReference type="EMBL" id="MPY62338.1"/>
    </source>
</evidence>
<comment type="caution">
    <text evidence="1">The sequence shown here is derived from an EMBL/GenBank/DDBJ whole genome shotgun (WGS) entry which is preliminary data.</text>
</comment>
<reference evidence="1 2" key="1">
    <citation type="submission" date="2019-07" db="EMBL/GenBank/DDBJ databases">
        <title>New species of Amycolatopsis and Streptomyces.</title>
        <authorList>
            <person name="Duangmal K."/>
            <person name="Teo W.F.A."/>
            <person name="Lipun K."/>
        </authorList>
    </citation>
    <scope>NUCLEOTIDE SEQUENCE [LARGE SCALE GENOMIC DNA]</scope>
    <source>
        <strain evidence="1 2">NBRC 106415</strain>
    </source>
</reference>
<accession>A0A5N8XTG3</accession>
<protein>
    <submittedName>
        <fullName evidence="1">Uncharacterized protein</fullName>
    </submittedName>
</protein>